<proteinExistence type="predicted"/>
<evidence type="ECO:0000256" key="1">
    <source>
        <dbReference type="ARBA" id="ARBA00022603"/>
    </source>
</evidence>
<accession>H0HQ11</accession>
<keyword evidence="1 4" id="KW-0489">Methyltransferase</keyword>
<dbReference type="InterPro" id="IPR041698">
    <property type="entry name" value="Methyltransf_25"/>
</dbReference>
<dbReference type="EMBL" id="AHAM01000078">
    <property type="protein sequence ID" value="EHK57201.1"/>
    <property type="molecule type" value="Genomic_DNA"/>
</dbReference>
<dbReference type="SUPFAM" id="SSF53335">
    <property type="entry name" value="S-adenosyl-L-methionine-dependent methyltransferases"/>
    <property type="match status" value="1"/>
</dbReference>
<dbReference type="PATRIC" id="fig|1107882.3.peg.2208"/>
<dbReference type="GO" id="GO:0008168">
    <property type="term" value="F:methyltransferase activity"/>
    <property type="evidence" value="ECO:0007669"/>
    <property type="project" value="UniProtKB-KW"/>
</dbReference>
<evidence type="ECO:0000259" key="3">
    <source>
        <dbReference type="Pfam" id="PF13649"/>
    </source>
</evidence>
<feature type="domain" description="Methyltransferase" evidence="3">
    <location>
        <begin position="42"/>
        <end position="137"/>
    </location>
</feature>
<dbReference type="Gene3D" id="3.40.50.150">
    <property type="entry name" value="Vaccinia Virus protein VP39"/>
    <property type="match status" value="1"/>
</dbReference>
<dbReference type="CDD" id="cd02440">
    <property type="entry name" value="AdoMet_MTases"/>
    <property type="match status" value="1"/>
</dbReference>
<reference evidence="4 5" key="1">
    <citation type="journal article" date="2012" name="J. Bacteriol.">
        <title>Draft Genome Sequence of Mesorhizobium alhagi CCNWXJ12-2T, a Novel Salt-Resistant Species Isolated from the Desert of Northwestern China.</title>
        <authorList>
            <person name="Zhou M."/>
            <person name="Chen W."/>
            <person name="Chen H."/>
            <person name="Wei G."/>
        </authorList>
    </citation>
    <scope>NUCLEOTIDE SEQUENCE [LARGE SCALE GENOMIC DNA]</scope>
    <source>
        <strain evidence="4 5">CCNWXJ12-2</strain>
    </source>
</reference>
<dbReference type="InterPro" id="IPR029063">
    <property type="entry name" value="SAM-dependent_MTases_sf"/>
</dbReference>
<evidence type="ECO:0000313" key="5">
    <source>
        <dbReference type="Proteomes" id="UP000003250"/>
    </source>
</evidence>
<dbReference type="AlphaFoldDB" id="H0HQ11"/>
<dbReference type="PANTHER" id="PTHR43861:SF1">
    <property type="entry name" value="TRANS-ACONITATE 2-METHYLTRANSFERASE"/>
    <property type="match status" value="1"/>
</dbReference>
<evidence type="ECO:0000256" key="2">
    <source>
        <dbReference type="ARBA" id="ARBA00022679"/>
    </source>
</evidence>
<dbReference type="PANTHER" id="PTHR43861">
    <property type="entry name" value="TRANS-ACONITATE 2-METHYLTRANSFERASE-RELATED"/>
    <property type="match status" value="1"/>
</dbReference>
<protein>
    <submittedName>
        <fullName evidence="4">Putative methyltransferase</fullName>
    </submittedName>
</protein>
<keyword evidence="2 4" id="KW-0808">Transferase</keyword>
<evidence type="ECO:0000313" key="4">
    <source>
        <dbReference type="EMBL" id="EHK57201.1"/>
    </source>
</evidence>
<sequence length="260" mass="28325">MELPKEQCPTLYDLPSLYDEVVTPGPCESFYRKLACSTAGPILELACGTGRLTIPLALDGHDVVGLDASYAMIRAARAKAELKRAEAEFVQGDMRRSDLGRRFSLVIVSCNSLAHLTANDDIVECLNRIVRHLAPGGLLAFDVVNPNIHDLARGDQTRGGNGVYQSAYSANNELIAYDPVEQVQVLKWRFQKMGREMPPLAPMRLRSFFPQELPLRLALAGLDLVARYGDFTGGDFDGSSPNQICVAQAANSCGQPETVA</sequence>
<dbReference type="Proteomes" id="UP000003250">
    <property type="component" value="Unassembled WGS sequence"/>
</dbReference>
<keyword evidence="5" id="KW-1185">Reference proteome</keyword>
<dbReference type="GO" id="GO:0032259">
    <property type="term" value="P:methylation"/>
    <property type="evidence" value="ECO:0007669"/>
    <property type="project" value="UniProtKB-KW"/>
</dbReference>
<dbReference type="Pfam" id="PF13649">
    <property type="entry name" value="Methyltransf_25"/>
    <property type="match status" value="1"/>
</dbReference>
<dbReference type="RefSeq" id="WP_008835872.1">
    <property type="nucleotide sequence ID" value="NZ_AHAM01000078.1"/>
</dbReference>
<gene>
    <name evidence="4" type="ORF">MAXJ12_11207</name>
</gene>
<name>H0HQ11_9HYPH</name>
<organism evidence="4 5">
    <name type="scientific">Mesorhizobium alhagi CCNWXJ12-2</name>
    <dbReference type="NCBI Taxonomy" id="1107882"/>
    <lineage>
        <taxon>Bacteria</taxon>
        <taxon>Pseudomonadati</taxon>
        <taxon>Pseudomonadota</taxon>
        <taxon>Alphaproteobacteria</taxon>
        <taxon>Hyphomicrobiales</taxon>
        <taxon>Phyllobacteriaceae</taxon>
        <taxon>Allomesorhizobium</taxon>
    </lineage>
</organism>